<reference evidence="9" key="1">
    <citation type="journal article" date="2020" name="G3 (Bethesda)">
        <title>High-Quality Assemblies for Three Invasive Social Wasps from the &lt;i&gt;Vespula&lt;/i&gt; Genus.</title>
        <authorList>
            <person name="Harrop T.W.R."/>
            <person name="Guhlin J."/>
            <person name="McLaughlin G.M."/>
            <person name="Permina E."/>
            <person name="Stockwell P."/>
            <person name="Gilligan J."/>
            <person name="Le Lec M.F."/>
            <person name="Gruber M.A.M."/>
            <person name="Quinn O."/>
            <person name="Lovegrove M."/>
            <person name="Duncan E.J."/>
            <person name="Remnant E.J."/>
            <person name="Van Eeckhoven J."/>
            <person name="Graham B."/>
            <person name="Knapp R.A."/>
            <person name="Langford K.W."/>
            <person name="Kronenberg Z."/>
            <person name="Press M.O."/>
            <person name="Eacker S.M."/>
            <person name="Wilson-Rankin E.E."/>
            <person name="Purcell J."/>
            <person name="Lester P.J."/>
            <person name="Dearden P.K."/>
        </authorList>
    </citation>
    <scope>NUCLEOTIDE SEQUENCE</scope>
    <source>
        <strain evidence="9">Marl-1</strain>
    </source>
</reference>
<dbReference type="InterPro" id="IPR036589">
    <property type="entry name" value="HCY_dom_sf"/>
</dbReference>
<comment type="pathway">
    <text evidence="5">Amino-acid biosynthesis; L-methionine biosynthesis via de novo pathway.</text>
</comment>
<dbReference type="Proteomes" id="UP000614350">
    <property type="component" value="Unassembled WGS sequence"/>
</dbReference>
<feature type="binding site" evidence="6 7">
    <location>
        <position position="298"/>
    </location>
    <ligand>
        <name>Zn(2+)</name>
        <dbReference type="ChEBI" id="CHEBI:29105"/>
    </ligand>
</feature>
<dbReference type="InterPro" id="IPR003726">
    <property type="entry name" value="HCY_dom"/>
</dbReference>
<dbReference type="GO" id="GO:0008270">
    <property type="term" value="F:zinc ion binding"/>
    <property type="evidence" value="ECO:0007669"/>
    <property type="project" value="InterPro"/>
</dbReference>
<keyword evidence="10" id="KW-1185">Reference proteome</keyword>
<evidence type="ECO:0000313" key="9">
    <source>
        <dbReference type="EMBL" id="KAF7405076.1"/>
    </source>
</evidence>
<evidence type="ECO:0000256" key="7">
    <source>
        <dbReference type="PROSITE-ProRule" id="PRU00333"/>
    </source>
</evidence>
<feature type="binding site" evidence="6 7">
    <location>
        <position position="297"/>
    </location>
    <ligand>
        <name>Zn(2+)</name>
        <dbReference type="ChEBI" id="CHEBI:29105"/>
    </ligand>
</feature>
<dbReference type="NCBIfam" id="NF007020">
    <property type="entry name" value="PRK09485.1"/>
    <property type="match status" value="1"/>
</dbReference>
<dbReference type="PIRSF" id="PIRSF037505">
    <property type="entry name" value="Betaine_HMT"/>
    <property type="match status" value="1"/>
</dbReference>
<dbReference type="GO" id="GO:0008898">
    <property type="term" value="F:S-adenosylmethionine-homocysteine S-methyltransferase activity"/>
    <property type="evidence" value="ECO:0007669"/>
    <property type="project" value="TreeGrafter"/>
</dbReference>
<dbReference type="PANTHER" id="PTHR46015:SF1">
    <property type="entry name" value="HOMOCYSTEINE S-METHYLTRANSFERASE-LIKE ISOFORM 1"/>
    <property type="match status" value="1"/>
</dbReference>
<dbReference type="SUPFAM" id="SSF82282">
    <property type="entry name" value="Homocysteine S-methyltransferase"/>
    <property type="match status" value="1"/>
</dbReference>
<evidence type="ECO:0000256" key="3">
    <source>
        <dbReference type="ARBA" id="ARBA00022723"/>
    </source>
</evidence>
<accession>A0A834KJA1</accession>
<dbReference type="InterPro" id="IPR017226">
    <property type="entry name" value="BHMT-like"/>
</dbReference>
<dbReference type="InterPro" id="IPR051486">
    <property type="entry name" value="Hcy_S-methyltransferase"/>
</dbReference>
<dbReference type="PROSITE" id="PS50970">
    <property type="entry name" value="HCY"/>
    <property type="match status" value="1"/>
</dbReference>
<proteinExistence type="predicted"/>
<evidence type="ECO:0000313" key="10">
    <source>
        <dbReference type="Proteomes" id="UP000614350"/>
    </source>
</evidence>
<evidence type="ECO:0000256" key="6">
    <source>
        <dbReference type="PIRSR" id="PIRSR037505-2"/>
    </source>
</evidence>
<dbReference type="EMBL" id="JACSEA010000003">
    <property type="protein sequence ID" value="KAF7405076.1"/>
    <property type="molecule type" value="Genomic_DNA"/>
</dbReference>
<evidence type="ECO:0000256" key="2">
    <source>
        <dbReference type="ARBA" id="ARBA00022679"/>
    </source>
</evidence>
<dbReference type="PANTHER" id="PTHR46015">
    <property type="entry name" value="ZGC:172121"/>
    <property type="match status" value="1"/>
</dbReference>
<feature type="domain" description="Hcy-binding" evidence="8">
    <location>
        <begin position="1"/>
        <end position="312"/>
    </location>
</feature>
<evidence type="ECO:0000259" key="8">
    <source>
        <dbReference type="PROSITE" id="PS50970"/>
    </source>
</evidence>
<dbReference type="Pfam" id="PF02574">
    <property type="entry name" value="S-methyl_trans"/>
    <property type="match status" value="1"/>
</dbReference>
<evidence type="ECO:0000256" key="4">
    <source>
        <dbReference type="ARBA" id="ARBA00022833"/>
    </source>
</evidence>
<protein>
    <recommendedName>
        <fullName evidence="8">Hcy-binding domain-containing protein</fullName>
    </recommendedName>
</protein>
<comment type="cofactor">
    <cofactor evidence="6">
        <name>Zn(2+)</name>
        <dbReference type="ChEBI" id="CHEBI:29105"/>
    </cofactor>
    <text evidence="6">Binds 1 zinc ion per subunit.</text>
</comment>
<keyword evidence="1 7" id="KW-0489">Methyltransferase</keyword>
<sequence length="326" mass="36248">MCDIKVLDGGISTQLALHVGDRIDGDPLWTARFLATTPEAVYKTHLDFLRVGSDIIETNTYQASIEGFMKYLGVTKDESTKLIYKAVEYAKKAVETYLEEIKNNPNVPNPKPLIAGSCGPYGAALHDASEYTGHYGAHVSSQVMKDWHRPRISILLDAGVDLLALETIPCKEEAKALIELLKEFPNAKAWLSFSCQNGKTLADGTDFQEIAMQCYKEAQPGQLIGIGVNCIAPQYVTSLLKGINTENSTDFVPLVVYPNSGEKYTIAEGWKKDKEYYPLHQFVHEWLNLGVRYIGGCCRTQATDIKKIRTEVQTWLKIKNSTTSSS</sequence>
<dbReference type="GO" id="GO:0033528">
    <property type="term" value="P:S-methylmethionine cycle"/>
    <property type="evidence" value="ECO:0007669"/>
    <property type="project" value="TreeGrafter"/>
</dbReference>
<keyword evidence="4 6" id="KW-0862">Zinc</keyword>
<evidence type="ECO:0000256" key="1">
    <source>
        <dbReference type="ARBA" id="ARBA00022603"/>
    </source>
</evidence>
<dbReference type="FunFam" id="3.20.20.330:FF:000002">
    <property type="entry name" value="Homocysteine S-methyltransferase"/>
    <property type="match status" value="1"/>
</dbReference>
<dbReference type="AlphaFoldDB" id="A0A834KJA1"/>
<gene>
    <name evidence="9" type="ORF">HZH66_003982</name>
</gene>
<comment type="caution">
    <text evidence="9">The sequence shown here is derived from an EMBL/GenBank/DDBJ whole genome shotgun (WGS) entry which is preliminary data.</text>
</comment>
<keyword evidence="3 6" id="KW-0479">Metal-binding</keyword>
<name>A0A834KJA1_VESVU</name>
<dbReference type="GO" id="GO:0032259">
    <property type="term" value="P:methylation"/>
    <property type="evidence" value="ECO:0007669"/>
    <property type="project" value="UniProtKB-KW"/>
</dbReference>
<dbReference type="GO" id="GO:0009086">
    <property type="term" value="P:methionine biosynthetic process"/>
    <property type="evidence" value="ECO:0007669"/>
    <property type="project" value="InterPro"/>
</dbReference>
<dbReference type="UniPathway" id="UPA00051">
    <property type="reaction ID" value="UER00083"/>
</dbReference>
<feature type="binding site" evidence="6 7">
    <location>
        <position position="230"/>
    </location>
    <ligand>
        <name>Zn(2+)</name>
        <dbReference type="ChEBI" id="CHEBI:29105"/>
    </ligand>
</feature>
<dbReference type="Gene3D" id="3.20.20.330">
    <property type="entry name" value="Homocysteine-binding-like domain"/>
    <property type="match status" value="1"/>
</dbReference>
<organism evidence="9 10">
    <name type="scientific">Vespula vulgaris</name>
    <name type="common">Yellow jacket</name>
    <name type="synonym">Wasp</name>
    <dbReference type="NCBI Taxonomy" id="7454"/>
    <lineage>
        <taxon>Eukaryota</taxon>
        <taxon>Metazoa</taxon>
        <taxon>Ecdysozoa</taxon>
        <taxon>Arthropoda</taxon>
        <taxon>Hexapoda</taxon>
        <taxon>Insecta</taxon>
        <taxon>Pterygota</taxon>
        <taxon>Neoptera</taxon>
        <taxon>Endopterygota</taxon>
        <taxon>Hymenoptera</taxon>
        <taxon>Apocrita</taxon>
        <taxon>Aculeata</taxon>
        <taxon>Vespoidea</taxon>
        <taxon>Vespidae</taxon>
        <taxon>Vespinae</taxon>
        <taxon>Vespula</taxon>
    </lineage>
</organism>
<evidence type="ECO:0000256" key="5">
    <source>
        <dbReference type="ARBA" id="ARBA00034478"/>
    </source>
</evidence>
<keyword evidence="2 7" id="KW-0808">Transferase</keyword>